<evidence type="ECO:0000313" key="2">
    <source>
        <dbReference type="Proteomes" id="UP001141552"/>
    </source>
</evidence>
<reference evidence="1" key="1">
    <citation type="submission" date="2022-02" db="EMBL/GenBank/DDBJ databases">
        <authorList>
            <person name="Henning P.M."/>
            <person name="McCubbin A.G."/>
            <person name="Shore J.S."/>
        </authorList>
    </citation>
    <scope>NUCLEOTIDE SEQUENCE</scope>
    <source>
        <strain evidence="1">F60SS</strain>
        <tissue evidence="1">Leaves</tissue>
    </source>
</reference>
<protein>
    <submittedName>
        <fullName evidence="1">Uncharacterized protein</fullName>
    </submittedName>
</protein>
<dbReference type="OrthoDB" id="1744980at2759"/>
<organism evidence="1 2">
    <name type="scientific">Turnera subulata</name>
    <dbReference type="NCBI Taxonomy" id="218843"/>
    <lineage>
        <taxon>Eukaryota</taxon>
        <taxon>Viridiplantae</taxon>
        <taxon>Streptophyta</taxon>
        <taxon>Embryophyta</taxon>
        <taxon>Tracheophyta</taxon>
        <taxon>Spermatophyta</taxon>
        <taxon>Magnoliopsida</taxon>
        <taxon>eudicotyledons</taxon>
        <taxon>Gunneridae</taxon>
        <taxon>Pentapetalae</taxon>
        <taxon>rosids</taxon>
        <taxon>fabids</taxon>
        <taxon>Malpighiales</taxon>
        <taxon>Passifloraceae</taxon>
        <taxon>Turnera</taxon>
    </lineage>
</organism>
<proteinExistence type="predicted"/>
<dbReference type="Proteomes" id="UP001141552">
    <property type="component" value="Unassembled WGS sequence"/>
</dbReference>
<name>A0A9Q0F9M8_9ROSI</name>
<evidence type="ECO:0000313" key="1">
    <source>
        <dbReference type="EMBL" id="KAJ4826312.1"/>
    </source>
</evidence>
<dbReference type="EMBL" id="JAKUCV010006706">
    <property type="protein sequence ID" value="KAJ4826312.1"/>
    <property type="molecule type" value="Genomic_DNA"/>
</dbReference>
<reference evidence="1" key="2">
    <citation type="journal article" date="2023" name="Plants (Basel)">
        <title>Annotation of the Turnera subulata (Passifloraceae) Draft Genome Reveals the S-Locus Evolved after the Divergence of Turneroideae from Passifloroideae in a Stepwise Manner.</title>
        <authorList>
            <person name="Henning P.M."/>
            <person name="Roalson E.H."/>
            <person name="Mir W."/>
            <person name="McCubbin A.G."/>
            <person name="Shore J.S."/>
        </authorList>
    </citation>
    <scope>NUCLEOTIDE SEQUENCE</scope>
    <source>
        <strain evidence="1">F60SS</strain>
    </source>
</reference>
<comment type="caution">
    <text evidence="1">The sequence shown here is derived from an EMBL/GenBank/DDBJ whole genome shotgun (WGS) entry which is preliminary data.</text>
</comment>
<sequence>MEPHLIDPILKMPLKADSEERNIAFDQVDDAVARQRQRIGTFDSIKLLKLFVSKHIVDVDLSLILRIINACPTLEKLELTNYVVGLSHGGMLSVKSYRIICP</sequence>
<dbReference type="AlphaFoldDB" id="A0A9Q0F9M8"/>
<accession>A0A9Q0F9M8</accession>
<keyword evidence="2" id="KW-1185">Reference proteome</keyword>
<gene>
    <name evidence="1" type="ORF">Tsubulata_004066</name>
</gene>